<name>A0A370DB93_9GAMM</name>
<dbReference type="GO" id="GO:0006829">
    <property type="term" value="P:zinc ion transport"/>
    <property type="evidence" value="ECO:0007669"/>
    <property type="project" value="UniProtKB-KW"/>
</dbReference>
<sequence>MFIRYLTRAFYKSTTFSLLLFLMATNSYAKPAEILVSIKPLHSLVSNITDGINQTQLLLTHQQSPHHFQLLPSQKRLINKANIFFYSSDNVETFVPALKNTTQHLQFVQLSLIPDINALNVRGFHSHDTHTPGEVDGHIWLSINNAKIISRHITQILSKHSPENATHYQKNLNHLLLKLDKLKQTNQLKLNKYKDNSYLVYHDAYQYFEDENQLTGAHFITTDPEHKPGIKRVRELRKLIDDEKIQCIFYEPPNIPALLYTLTENKSVKLSAIDPAGLHIHMGKQHYFQLLQQTASALSNCLSQ</sequence>
<feature type="chain" id="PRO_5016729298" description="High-affinity zinc uptake system protein ZnuA" evidence="6">
    <location>
        <begin position="30"/>
        <end position="304"/>
    </location>
</feature>
<dbReference type="GO" id="GO:0046872">
    <property type="term" value="F:metal ion binding"/>
    <property type="evidence" value="ECO:0007669"/>
    <property type="project" value="InterPro"/>
</dbReference>
<keyword evidence="5" id="KW-0864">Zinc transport</keyword>
<keyword evidence="3" id="KW-0813">Transport</keyword>
<comment type="caution">
    <text evidence="7">The sequence shown here is derived from an EMBL/GenBank/DDBJ whole genome shotgun (WGS) entry which is preliminary data.</text>
</comment>
<proteinExistence type="inferred from homology"/>
<evidence type="ECO:0000256" key="2">
    <source>
        <dbReference type="ARBA" id="ARBA00015915"/>
    </source>
</evidence>
<organism evidence="7 8">
    <name type="scientific">endosymbiont of Galathealinum brachiosum</name>
    <dbReference type="NCBI Taxonomy" id="2200906"/>
    <lineage>
        <taxon>Bacteria</taxon>
        <taxon>Pseudomonadati</taxon>
        <taxon>Pseudomonadota</taxon>
        <taxon>Gammaproteobacteria</taxon>
        <taxon>sulfur-oxidizing symbionts</taxon>
    </lineage>
</organism>
<dbReference type="Gene3D" id="3.40.50.1980">
    <property type="entry name" value="Nitrogenase molybdenum iron protein domain"/>
    <property type="match status" value="2"/>
</dbReference>
<dbReference type="AlphaFoldDB" id="A0A370DB93"/>
<gene>
    <name evidence="7" type="ORF">DIZ80_15950</name>
</gene>
<comment type="similarity">
    <text evidence="1">Belongs to the bacterial solute-binding protein 9 family.</text>
</comment>
<keyword evidence="5" id="KW-0862">Zinc</keyword>
<evidence type="ECO:0000313" key="7">
    <source>
        <dbReference type="EMBL" id="RDH81567.1"/>
    </source>
</evidence>
<keyword evidence="8" id="KW-1185">Reference proteome</keyword>
<keyword evidence="5" id="KW-0406">Ion transport</keyword>
<feature type="signal peptide" evidence="6">
    <location>
        <begin position="1"/>
        <end position="29"/>
    </location>
</feature>
<evidence type="ECO:0000313" key="8">
    <source>
        <dbReference type="Proteomes" id="UP000254266"/>
    </source>
</evidence>
<evidence type="ECO:0000256" key="4">
    <source>
        <dbReference type="ARBA" id="ARBA00022729"/>
    </source>
</evidence>
<dbReference type="Pfam" id="PF01297">
    <property type="entry name" value="ZnuA"/>
    <property type="match status" value="1"/>
</dbReference>
<reference evidence="7 8" key="1">
    <citation type="journal article" date="2018" name="ISME J.">
        <title>Endosymbiont genomes yield clues of tubeworm success.</title>
        <authorList>
            <person name="Li Y."/>
            <person name="Liles M.R."/>
            <person name="Halanych K.M."/>
        </authorList>
    </citation>
    <scope>NUCLEOTIDE SEQUENCE [LARGE SCALE GENOMIC DNA]</scope>
    <source>
        <strain evidence="7">A1464</strain>
    </source>
</reference>
<dbReference type="InterPro" id="IPR050492">
    <property type="entry name" value="Bact_metal-bind_prot9"/>
</dbReference>
<protein>
    <recommendedName>
        <fullName evidence="2">High-affinity zinc uptake system protein ZnuA</fullName>
    </recommendedName>
</protein>
<evidence type="ECO:0000256" key="5">
    <source>
        <dbReference type="ARBA" id="ARBA00022906"/>
    </source>
</evidence>
<dbReference type="InterPro" id="IPR006127">
    <property type="entry name" value="ZnuA-like"/>
</dbReference>
<evidence type="ECO:0000256" key="1">
    <source>
        <dbReference type="ARBA" id="ARBA00011028"/>
    </source>
</evidence>
<keyword evidence="4 6" id="KW-0732">Signal</keyword>
<evidence type="ECO:0000256" key="3">
    <source>
        <dbReference type="ARBA" id="ARBA00022448"/>
    </source>
</evidence>
<dbReference type="Proteomes" id="UP000254266">
    <property type="component" value="Unassembled WGS sequence"/>
</dbReference>
<accession>A0A370DB93</accession>
<dbReference type="EMBL" id="QFXC01000013">
    <property type="protein sequence ID" value="RDH81567.1"/>
    <property type="molecule type" value="Genomic_DNA"/>
</dbReference>
<dbReference type="SUPFAM" id="SSF53807">
    <property type="entry name" value="Helical backbone' metal receptor"/>
    <property type="match status" value="1"/>
</dbReference>
<dbReference type="PANTHER" id="PTHR42953">
    <property type="entry name" value="HIGH-AFFINITY ZINC UPTAKE SYSTEM PROTEIN ZNUA-RELATED"/>
    <property type="match status" value="1"/>
</dbReference>
<dbReference type="PANTHER" id="PTHR42953:SF3">
    <property type="entry name" value="HIGH-AFFINITY ZINC UPTAKE SYSTEM PROTEIN ZNUA"/>
    <property type="match status" value="1"/>
</dbReference>
<evidence type="ECO:0000256" key="6">
    <source>
        <dbReference type="SAM" id="SignalP"/>
    </source>
</evidence>